<dbReference type="Proteomes" id="UP000192223">
    <property type="component" value="Unplaced"/>
</dbReference>
<keyword evidence="4 6" id="KW-0862">Zinc</keyword>
<evidence type="ECO:0000256" key="1">
    <source>
        <dbReference type="ARBA" id="ARBA00022723"/>
    </source>
</evidence>
<accession>A0A1W4WDA6</accession>
<dbReference type="PANTHER" id="PTHR24408:SF58">
    <property type="entry name" value="TRANSCRIPTION FACTOR (TFIIIA), PUTATIVE (AFU_ORTHOLOGUE AFUA_1G05150)-RELATED"/>
    <property type="match status" value="1"/>
</dbReference>
<organism evidence="10 11">
    <name type="scientific">Agrilus planipennis</name>
    <name type="common">Emerald ash borer</name>
    <name type="synonym">Agrilus marcopoli</name>
    <dbReference type="NCBI Taxonomy" id="224129"/>
    <lineage>
        <taxon>Eukaryota</taxon>
        <taxon>Metazoa</taxon>
        <taxon>Ecdysozoa</taxon>
        <taxon>Arthropoda</taxon>
        <taxon>Hexapoda</taxon>
        <taxon>Insecta</taxon>
        <taxon>Pterygota</taxon>
        <taxon>Neoptera</taxon>
        <taxon>Endopterygota</taxon>
        <taxon>Coleoptera</taxon>
        <taxon>Polyphaga</taxon>
        <taxon>Elateriformia</taxon>
        <taxon>Buprestoidea</taxon>
        <taxon>Buprestidae</taxon>
        <taxon>Agrilinae</taxon>
        <taxon>Agrilus</taxon>
    </lineage>
</organism>
<dbReference type="PANTHER" id="PTHR24408">
    <property type="entry name" value="ZINC FINGER PROTEIN"/>
    <property type="match status" value="1"/>
</dbReference>
<feature type="binding site" evidence="6">
    <location>
        <position position="25"/>
    </location>
    <ligand>
        <name>Zn(2+)</name>
        <dbReference type="ChEBI" id="CHEBI:29105"/>
    </ligand>
</feature>
<feature type="binding site" evidence="6">
    <location>
        <position position="68"/>
    </location>
    <ligand>
        <name>Zn(2+)</name>
        <dbReference type="ChEBI" id="CHEBI:29105"/>
    </ligand>
</feature>
<evidence type="ECO:0000256" key="2">
    <source>
        <dbReference type="ARBA" id="ARBA00022737"/>
    </source>
</evidence>
<dbReference type="InterPro" id="IPR036236">
    <property type="entry name" value="Znf_C2H2_sf"/>
</dbReference>
<evidence type="ECO:0000256" key="7">
    <source>
        <dbReference type="SAM" id="MobiDB-lite"/>
    </source>
</evidence>
<dbReference type="PROSITE" id="PS50157">
    <property type="entry name" value="ZINC_FINGER_C2H2_2"/>
    <property type="match status" value="3"/>
</dbReference>
<dbReference type="InterPro" id="IPR013087">
    <property type="entry name" value="Znf_C2H2_type"/>
</dbReference>
<feature type="region of interest" description="Disordered" evidence="7">
    <location>
        <begin position="364"/>
        <end position="403"/>
    </location>
</feature>
<evidence type="ECO:0000256" key="6">
    <source>
        <dbReference type="PROSITE-ProRule" id="PRU01263"/>
    </source>
</evidence>
<dbReference type="OrthoDB" id="427030at2759"/>
<keyword evidence="1 6" id="KW-0479">Metal-binding</keyword>
<dbReference type="InParanoid" id="A0A1W4WDA6"/>
<dbReference type="Pfam" id="PF07776">
    <property type="entry name" value="zf-AD"/>
    <property type="match status" value="1"/>
</dbReference>
<proteinExistence type="predicted"/>
<name>A0A1W4WDA6_AGRPL</name>
<evidence type="ECO:0000313" key="11">
    <source>
        <dbReference type="RefSeq" id="XP_018321929.1"/>
    </source>
</evidence>
<evidence type="ECO:0000259" key="8">
    <source>
        <dbReference type="PROSITE" id="PS50157"/>
    </source>
</evidence>
<evidence type="ECO:0000313" key="10">
    <source>
        <dbReference type="Proteomes" id="UP000192223"/>
    </source>
</evidence>
<feature type="region of interest" description="Disordered" evidence="7">
    <location>
        <begin position="150"/>
        <end position="204"/>
    </location>
</feature>
<evidence type="ECO:0000256" key="3">
    <source>
        <dbReference type="ARBA" id="ARBA00022771"/>
    </source>
</evidence>
<dbReference type="InterPro" id="IPR012934">
    <property type="entry name" value="Znf_AD"/>
</dbReference>
<dbReference type="RefSeq" id="XP_018321929.1">
    <property type="nucleotide sequence ID" value="XM_018466427.2"/>
</dbReference>
<dbReference type="SUPFAM" id="SSF57716">
    <property type="entry name" value="Glucocorticoid receptor-like (DNA-binding domain)"/>
    <property type="match status" value="1"/>
</dbReference>
<feature type="binding site" evidence="6">
    <location>
        <position position="71"/>
    </location>
    <ligand>
        <name>Zn(2+)</name>
        <dbReference type="ChEBI" id="CHEBI:29105"/>
    </ligand>
</feature>
<dbReference type="AlphaFoldDB" id="A0A1W4WDA6"/>
<feature type="compositionally biased region" description="Basic and acidic residues" evidence="7">
    <location>
        <begin position="177"/>
        <end position="187"/>
    </location>
</feature>
<dbReference type="GO" id="GO:0043565">
    <property type="term" value="F:sequence-specific DNA binding"/>
    <property type="evidence" value="ECO:0007669"/>
    <property type="project" value="TreeGrafter"/>
</dbReference>
<gene>
    <name evidence="11" type="primary">LOC108734765</name>
</gene>
<dbReference type="SMART" id="SM00355">
    <property type="entry name" value="ZnF_C2H2"/>
    <property type="match status" value="4"/>
</dbReference>
<dbReference type="PROSITE" id="PS00028">
    <property type="entry name" value="ZINC_FINGER_C2H2_1"/>
    <property type="match status" value="3"/>
</dbReference>
<dbReference type="KEGG" id="apln:108734765"/>
<dbReference type="SUPFAM" id="SSF57667">
    <property type="entry name" value="beta-beta-alpha zinc fingers"/>
    <property type="match status" value="1"/>
</dbReference>
<feature type="compositionally biased region" description="Polar residues" evidence="7">
    <location>
        <begin position="370"/>
        <end position="380"/>
    </location>
</feature>
<feature type="domain" description="ZAD" evidence="9">
    <location>
        <begin position="20"/>
        <end position="95"/>
    </location>
</feature>
<feature type="compositionally biased region" description="Basic and acidic residues" evidence="7">
    <location>
        <begin position="385"/>
        <end position="394"/>
    </location>
</feature>
<keyword evidence="10" id="KW-1185">Reference proteome</keyword>
<dbReference type="Gene3D" id="3.40.1800.20">
    <property type="match status" value="1"/>
</dbReference>
<evidence type="ECO:0000256" key="4">
    <source>
        <dbReference type="ARBA" id="ARBA00022833"/>
    </source>
</evidence>
<feature type="domain" description="C2H2-type" evidence="8">
    <location>
        <begin position="290"/>
        <end position="317"/>
    </location>
</feature>
<dbReference type="PROSITE" id="PS51915">
    <property type="entry name" value="ZAD"/>
    <property type="match status" value="1"/>
</dbReference>
<protein>
    <submittedName>
        <fullName evidence="11">Zinc finger protein 391</fullName>
    </submittedName>
</protein>
<dbReference type="STRING" id="224129.A0A1W4WDA6"/>
<feature type="domain" description="C2H2-type" evidence="8">
    <location>
        <begin position="431"/>
        <end position="458"/>
    </location>
</feature>
<dbReference type="Gene3D" id="3.30.160.60">
    <property type="entry name" value="Classic Zinc Finger"/>
    <property type="match status" value="3"/>
</dbReference>
<feature type="domain" description="C2H2-type" evidence="8">
    <location>
        <begin position="402"/>
        <end position="430"/>
    </location>
</feature>
<evidence type="ECO:0000259" key="9">
    <source>
        <dbReference type="PROSITE" id="PS51915"/>
    </source>
</evidence>
<dbReference type="GeneID" id="108734765"/>
<dbReference type="SMART" id="SM00868">
    <property type="entry name" value="zf-AD"/>
    <property type="match status" value="1"/>
</dbReference>
<dbReference type="GO" id="GO:0000981">
    <property type="term" value="F:DNA-binding transcription factor activity, RNA polymerase II-specific"/>
    <property type="evidence" value="ECO:0007669"/>
    <property type="project" value="TreeGrafter"/>
</dbReference>
<keyword evidence="3 5" id="KW-0863">Zinc-finger</keyword>
<keyword evidence="2" id="KW-0677">Repeat</keyword>
<evidence type="ECO:0000256" key="5">
    <source>
        <dbReference type="PROSITE-ProRule" id="PRU00042"/>
    </source>
</evidence>
<dbReference type="GO" id="GO:0005634">
    <property type="term" value="C:nucleus"/>
    <property type="evidence" value="ECO:0007669"/>
    <property type="project" value="InterPro"/>
</dbReference>
<sequence length="484" mass="55707">MQNKVHDGTVKVTPYLYDSYLCRLCANENLNGTKIFPKNENESDLSQLINKYLPLKVYDDGKLPQLICPGCYIQVEATKQFLDLVLEGQKKLRDLLQLQETEEHLDGDIEKTTLENAVNTYVQTDENGRNIFIQVLSNGSLYPPEHSLSVLAAGSEKPKRRRGRPPKTITTECNENEPQKETKVKPESEDEPETDNDGRRKRKIKVPTRFQEVVQGKELERIFLEEGVIGEDSTSDYEHGKADHLEDNEIIGRLQSKDGDNLGELIIVNRVSSKMRNTFKNEVSRRRKKHECEICGKEFLYYGRYENHKSLHENGKFQCNSCIFRASNKISIERHHKVTGHNGLSQLQCESFKEEPQQDIINVEQETDDTNTPQSNSTDTVGLKECSEDSKEDSPQDASSKNSCEVCGKNFMCRQNLDVHIKAVHKNMKPHQCSRCKKTFPYLNSLKWHLLKHLDKNEKLYPCEVRVVRENNKIILVPFIIVKL</sequence>
<dbReference type="GO" id="GO:0008270">
    <property type="term" value="F:zinc ion binding"/>
    <property type="evidence" value="ECO:0007669"/>
    <property type="project" value="UniProtKB-UniRule"/>
</dbReference>
<reference evidence="11" key="1">
    <citation type="submission" date="2025-08" db="UniProtKB">
        <authorList>
            <consortium name="RefSeq"/>
        </authorList>
    </citation>
    <scope>IDENTIFICATION</scope>
    <source>
        <tissue evidence="11">Entire body</tissue>
    </source>
</reference>
<feature type="binding site" evidence="6">
    <location>
        <position position="22"/>
    </location>
    <ligand>
        <name>Zn(2+)</name>
        <dbReference type="ChEBI" id="CHEBI:29105"/>
    </ligand>
</feature>